<keyword evidence="3" id="KW-1185">Reference proteome</keyword>
<dbReference type="RefSeq" id="WP_208471795.1">
    <property type="nucleotide sequence ID" value="NZ_JAGFNS010000029.1"/>
</dbReference>
<evidence type="ECO:0000313" key="2">
    <source>
        <dbReference type="EMBL" id="MBO3742601.1"/>
    </source>
</evidence>
<dbReference type="Pfam" id="PF20062">
    <property type="entry name" value="DUF6461"/>
    <property type="match status" value="1"/>
</dbReference>
<sequence length="568" mass="60140">MPGDLRDFVATAAPIFQRLIPATPARLLGRAAAPEHLTPDPALDPPRPSEPGDNACLVALRSAGNLPAERLLGALELAVDGFDWSAAPDLTGDLPGLPPNMLYGMVSGFGQQSEAVSAAAMLDRIRPGVVDRVVALSREVAPAGIEVTGDEPAIAAAHGAAHLAVTVAVAGAVVAQTAPPLVDRAAATVGLALGAAILLLRDTPMPSGYASALLDRIRAEYLPRTIYGTATVSGHRFGLVEHDFPDAADFSGNGLVAVADGGVVIRTGIADGQVELFLEVRSGAPEEIEPDWDEIVEVSWHAAEGRASIVSPDGRGLDRMRRQTPPWPGDYRIRVHARGRDDLDAAHERYRIVVWSAEPAAVDVHKRVDLLGHRLRGEPAPERPPRPELAYRWIGRSVLTVAATVTVVTGATVEQALRAFGADPDRPERIDDLRRGVMSQKRSHQWVSALDAGGAVLLVEENGYRGANAGVLRAASANGRAASWFWNVNAVTRLSFAEGGELLAAHEPFGDEDWPPELAPVLAGLDFAASGDRDGKGLVAVERFTGRGLTEDDLARIEKAGVGYRIDL</sequence>
<accession>A0ABS3UVJ2</accession>
<reference evidence="2 3" key="1">
    <citation type="submission" date="2021-03" db="EMBL/GenBank/DDBJ databases">
        <title>Actinoplanes flavus sp. nov., a novel actinomycete isolated from Coconut Palm rhizosphere soil.</title>
        <authorList>
            <person name="Luo X."/>
        </authorList>
    </citation>
    <scope>NUCLEOTIDE SEQUENCE [LARGE SCALE GENOMIC DNA]</scope>
    <source>
        <strain evidence="2 3">NEAU-H7</strain>
    </source>
</reference>
<gene>
    <name evidence="2" type="ORF">J5X75_34330</name>
</gene>
<comment type="caution">
    <text evidence="2">The sequence shown here is derived from an EMBL/GenBank/DDBJ whole genome shotgun (WGS) entry which is preliminary data.</text>
</comment>
<proteinExistence type="predicted"/>
<dbReference type="InterPro" id="IPR045592">
    <property type="entry name" value="DUF6461"/>
</dbReference>
<evidence type="ECO:0000313" key="3">
    <source>
        <dbReference type="Proteomes" id="UP000679690"/>
    </source>
</evidence>
<dbReference type="Proteomes" id="UP000679690">
    <property type="component" value="Unassembled WGS sequence"/>
</dbReference>
<organism evidence="2 3">
    <name type="scientific">Actinoplanes flavus</name>
    <dbReference type="NCBI Taxonomy" id="2820290"/>
    <lineage>
        <taxon>Bacteria</taxon>
        <taxon>Bacillati</taxon>
        <taxon>Actinomycetota</taxon>
        <taxon>Actinomycetes</taxon>
        <taxon>Micromonosporales</taxon>
        <taxon>Micromonosporaceae</taxon>
        <taxon>Actinoplanes</taxon>
    </lineage>
</organism>
<protein>
    <submittedName>
        <fullName evidence="2">Uncharacterized protein</fullName>
    </submittedName>
</protein>
<dbReference type="EMBL" id="JAGFNS010000029">
    <property type="protein sequence ID" value="MBO3742601.1"/>
    <property type="molecule type" value="Genomic_DNA"/>
</dbReference>
<name>A0ABS3UVJ2_9ACTN</name>
<feature type="region of interest" description="Disordered" evidence="1">
    <location>
        <begin position="35"/>
        <end position="54"/>
    </location>
</feature>
<evidence type="ECO:0000256" key="1">
    <source>
        <dbReference type="SAM" id="MobiDB-lite"/>
    </source>
</evidence>